<gene>
    <name evidence="5" type="ORF">AYI68_g562</name>
</gene>
<dbReference type="InterPro" id="IPR050168">
    <property type="entry name" value="AAA_ATPase_domain"/>
</dbReference>
<dbReference type="Pfam" id="PF00004">
    <property type="entry name" value="AAA"/>
    <property type="match status" value="1"/>
</dbReference>
<evidence type="ECO:0000259" key="4">
    <source>
        <dbReference type="SMART" id="SM00382"/>
    </source>
</evidence>
<dbReference type="PANTHER" id="PTHR23077:SF27">
    <property type="entry name" value="ATPASE FAMILY GENE 2 PROTEIN HOMOLOG A"/>
    <property type="match status" value="1"/>
</dbReference>
<evidence type="ECO:0000256" key="1">
    <source>
        <dbReference type="ARBA" id="ARBA00022741"/>
    </source>
</evidence>
<feature type="non-terminal residue" evidence="5">
    <location>
        <position position="322"/>
    </location>
</feature>
<protein>
    <submittedName>
        <fullName evidence="5">Cell division cycle protein 48-like protein</fullName>
    </submittedName>
</protein>
<feature type="domain" description="AAA+ ATPase" evidence="4">
    <location>
        <begin position="40"/>
        <end position="179"/>
    </location>
</feature>
<dbReference type="STRING" id="133383.A0A1R0H815"/>
<dbReference type="InterPro" id="IPR027417">
    <property type="entry name" value="P-loop_NTPase"/>
</dbReference>
<evidence type="ECO:0000313" key="6">
    <source>
        <dbReference type="Proteomes" id="UP000187455"/>
    </source>
</evidence>
<dbReference type="Proteomes" id="UP000187455">
    <property type="component" value="Unassembled WGS sequence"/>
</dbReference>
<dbReference type="GO" id="GO:0016887">
    <property type="term" value="F:ATP hydrolysis activity"/>
    <property type="evidence" value="ECO:0007669"/>
    <property type="project" value="InterPro"/>
</dbReference>
<keyword evidence="2 3" id="KW-0067">ATP-binding</keyword>
<keyword evidence="5" id="KW-0131">Cell cycle</keyword>
<name>A0A1R0H815_9FUNG</name>
<dbReference type="InterPro" id="IPR003593">
    <property type="entry name" value="AAA+_ATPase"/>
</dbReference>
<dbReference type="InterPro" id="IPR003959">
    <property type="entry name" value="ATPase_AAA_core"/>
</dbReference>
<sequence>MEDPDLFVLPGLESPFEKLAELVYFSLHHQADFARLHVSPPRGVLIYGPPGVGKTRLVKTVAQKFNINVYSIVGSEIQSPYFGQGEKVLVQKFNQAVDDAERNSCSLIFIDELDTIAPNRDYASNHETRLVSSLLVLLDGIKSRGNVIVVGASNRPNSIDSALRRPGRLEREISINVPTRSDRKAILTYYLSRFGCRTAPAPTTTTSSTIESGTSPLSPLFNNKKYTCLTKTKFFFAHFFRKDFVEWLAGRTVGFVGADLEALCREAYIHSLTHNPDLMRPLAASDFAEAFKLVPASAKKGYTIDVSDYSWDDIGGLYETKQ</sequence>
<keyword evidence="6" id="KW-1185">Reference proteome</keyword>
<dbReference type="Gene3D" id="1.10.8.60">
    <property type="match status" value="2"/>
</dbReference>
<evidence type="ECO:0000256" key="3">
    <source>
        <dbReference type="RuleBase" id="RU003651"/>
    </source>
</evidence>
<accession>A0A1R0H815</accession>
<proteinExistence type="inferred from homology"/>
<dbReference type="SMART" id="SM00382">
    <property type="entry name" value="AAA"/>
    <property type="match status" value="1"/>
</dbReference>
<dbReference type="EMBL" id="LSSL01000171">
    <property type="protein sequence ID" value="OLY85256.1"/>
    <property type="molecule type" value="Genomic_DNA"/>
</dbReference>
<keyword evidence="1 3" id="KW-0547">Nucleotide-binding</keyword>
<comment type="caution">
    <text evidence="5">The sequence shown here is derived from an EMBL/GenBank/DDBJ whole genome shotgun (WGS) entry which is preliminary data.</text>
</comment>
<organism evidence="5 6">
    <name type="scientific">Smittium mucronatum</name>
    <dbReference type="NCBI Taxonomy" id="133383"/>
    <lineage>
        <taxon>Eukaryota</taxon>
        <taxon>Fungi</taxon>
        <taxon>Fungi incertae sedis</taxon>
        <taxon>Zoopagomycota</taxon>
        <taxon>Kickxellomycotina</taxon>
        <taxon>Harpellomycetes</taxon>
        <taxon>Harpellales</taxon>
        <taxon>Legeriomycetaceae</taxon>
        <taxon>Smittium</taxon>
    </lineage>
</organism>
<dbReference type="InterPro" id="IPR041569">
    <property type="entry name" value="AAA_lid_3"/>
</dbReference>
<dbReference type="SUPFAM" id="SSF52540">
    <property type="entry name" value="P-loop containing nucleoside triphosphate hydrolases"/>
    <property type="match status" value="1"/>
</dbReference>
<dbReference type="PROSITE" id="PS00674">
    <property type="entry name" value="AAA"/>
    <property type="match status" value="1"/>
</dbReference>
<evidence type="ECO:0000256" key="2">
    <source>
        <dbReference type="ARBA" id="ARBA00022840"/>
    </source>
</evidence>
<evidence type="ECO:0000313" key="5">
    <source>
        <dbReference type="EMBL" id="OLY85256.1"/>
    </source>
</evidence>
<dbReference type="Gene3D" id="3.40.50.300">
    <property type="entry name" value="P-loop containing nucleotide triphosphate hydrolases"/>
    <property type="match status" value="1"/>
</dbReference>
<dbReference type="OrthoDB" id="5421at2759"/>
<keyword evidence="5" id="KW-0132">Cell division</keyword>
<dbReference type="GO" id="GO:0005524">
    <property type="term" value="F:ATP binding"/>
    <property type="evidence" value="ECO:0007669"/>
    <property type="project" value="UniProtKB-KW"/>
</dbReference>
<comment type="similarity">
    <text evidence="3">Belongs to the AAA ATPase family.</text>
</comment>
<dbReference type="GO" id="GO:0051301">
    <property type="term" value="P:cell division"/>
    <property type="evidence" value="ECO:0007669"/>
    <property type="project" value="UniProtKB-KW"/>
</dbReference>
<dbReference type="InterPro" id="IPR003960">
    <property type="entry name" value="ATPase_AAA_CS"/>
</dbReference>
<dbReference type="AlphaFoldDB" id="A0A1R0H815"/>
<dbReference type="Pfam" id="PF17862">
    <property type="entry name" value="AAA_lid_3"/>
    <property type="match status" value="1"/>
</dbReference>
<dbReference type="FunFam" id="3.40.50.300:FF:000012">
    <property type="entry name" value="Transitional endoplasmic reticulum ATPase"/>
    <property type="match status" value="1"/>
</dbReference>
<reference evidence="5 6" key="1">
    <citation type="journal article" date="2016" name="Mol. Biol. Evol.">
        <title>Genome-Wide Survey of Gut Fungi (Harpellales) Reveals the First Horizontally Transferred Ubiquitin Gene from a Mosquito Host.</title>
        <authorList>
            <person name="Wang Y."/>
            <person name="White M.M."/>
            <person name="Kvist S."/>
            <person name="Moncalvo J.M."/>
        </authorList>
    </citation>
    <scope>NUCLEOTIDE SEQUENCE [LARGE SCALE GENOMIC DNA]</scope>
    <source>
        <strain evidence="5 6">ALG-7-W6</strain>
    </source>
</reference>
<dbReference type="PANTHER" id="PTHR23077">
    <property type="entry name" value="AAA-FAMILY ATPASE"/>
    <property type="match status" value="1"/>
</dbReference>